<evidence type="ECO:0000313" key="2">
    <source>
        <dbReference type="EMBL" id="MCU4744421.1"/>
    </source>
</evidence>
<dbReference type="RefSeq" id="WP_338006227.1">
    <property type="nucleotide sequence ID" value="NZ_JAOPKA010000028.1"/>
</dbReference>
<dbReference type="Proteomes" id="UP001321018">
    <property type="component" value="Unassembled WGS sequence"/>
</dbReference>
<dbReference type="Proteomes" id="UP001320972">
    <property type="component" value="Unassembled WGS sequence"/>
</dbReference>
<evidence type="ECO:0000313" key="3">
    <source>
        <dbReference type="EMBL" id="MCU4975885.1"/>
    </source>
</evidence>
<comment type="caution">
    <text evidence="2">The sequence shown here is derived from an EMBL/GenBank/DDBJ whole genome shotgun (WGS) entry which is preliminary data.</text>
</comment>
<accession>A0AAP2Z3I3</accession>
<name>A0AAP2Z3I3_9EURY</name>
<feature type="compositionally biased region" description="Acidic residues" evidence="1">
    <location>
        <begin position="151"/>
        <end position="172"/>
    </location>
</feature>
<dbReference type="Pfam" id="PF13826">
    <property type="entry name" value="Monooxy_af470-like"/>
    <property type="match status" value="1"/>
</dbReference>
<dbReference type="AlphaFoldDB" id="A0AAP2Z3I3"/>
<organism evidence="2 5">
    <name type="scientific">Natronoglomus mannanivorans</name>
    <dbReference type="NCBI Taxonomy" id="2979990"/>
    <lineage>
        <taxon>Archaea</taxon>
        <taxon>Methanobacteriati</taxon>
        <taxon>Methanobacteriota</taxon>
        <taxon>Stenosarchaea group</taxon>
        <taxon>Halobacteria</taxon>
        <taxon>Halobacteriales</taxon>
        <taxon>Natrialbaceae</taxon>
        <taxon>Natronoglomus</taxon>
    </lineage>
</organism>
<protein>
    <submittedName>
        <fullName evidence="2">DUF4188 domain-containing protein</fullName>
    </submittedName>
</protein>
<sequence length="172" mass="19408">MAAEIDGEFVVFVLGLRVHKLWKIHKWLPIPFAMNRMLAELEDDPGSGFLGYQSQLGIRNHVYIQYWDSFEKLREYAWDPGREHYPAIGDFQQTVGASDDVGIWHETYLIDDQQYEAVYLNMHSHGLGAAGDLTPAEGRRKSAAGRLGETSGDDVPMDDDGTLTSPEEYDSL</sequence>
<evidence type="ECO:0000313" key="5">
    <source>
        <dbReference type="Proteomes" id="UP001321018"/>
    </source>
</evidence>
<proteinExistence type="predicted"/>
<evidence type="ECO:0000256" key="1">
    <source>
        <dbReference type="SAM" id="MobiDB-lite"/>
    </source>
</evidence>
<feature type="region of interest" description="Disordered" evidence="1">
    <location>
        <begin position="131"/>
        <end position="172"/>
    </location>
</feature>
<keyword evidence="4" id="KW-1185">Reference proteome</keyword>
<gene>
    <name evidence="3" type="ORF">OB955_24705</name>
    <name evidence="2" type="ORF">OB960_23910</name>
</gene>
<dbReference type="InterPro" id="IPR025444">
    <property type="entry name" value="Monooxy_af470"/>
</dbReference>
<dbReference type="EMBL" id="JAOPKA010000028">
    <property type="protein sequence ID" value="MCU4744421.1"/>
    <property type="molecule type" value="Genomic_DNA"/>
</dbReference>
<evidence type="ECO:0000313" key="4">
    <source>
        <dbReference type="Proteomes" id="UP001320972"/>
    </source>
</evidence>
<dbReference type="EMBL" id="JAOPKB010000027">
    <property type="protein sequence ID" value="MCU4975885.1"/>
    <property type="molecule type" value="Genomic_DNA"/>
</dbReference>
<reference evidence="2 4" key="1">
    <citation type="submission" date="2022-09" db="EMBL/GenBank/DDBJ databases">
        <title>Enrichment on poylsaccharides allowed isolation of novel metabolic and taxonomic groups of Haloarchaea.</title>
        <authorList>
            <person name="Sorokin D.Y."/>
            <person name="Elcheninov A.G."/>
            <person name="Khizhniak T.V."/>
            <person name="Kolganova T.V."/>
            <person name="Kublanov I.V."/>
        </authorList>
    </citation>
    <scope>NUCLEOTIDE SEQUENCE</scope>
    <source>
        <strain evidence="3 4">AArc-m2/3/4</strain>
        <strain evidence="2">AArc-xg1-1</strain>
    </source>
</reference>